<dbReference type="Gene3D" id="3.60.21.10">
    <property type="match status" value="1"/>
</dbReference>
<dbReference type="EMBL" id="JAERSE020000006">
    <property type="protein sequence ID" value="MCA6069389.1"/>
    <property type="molecule type" value="Genomic_DNA"/>
</dbReference>
<dbReference type="InterPro" id="IPR057123">
    <property type="entry name" value="STAND_NTPase4_dom"/>
</dbReference>
<dbReference type="InterPro" id="IPR029052">
    <property type="entry name" value="Metallo-depent_PP-like"/>
</dbReference>
<evidence type="ECO:0000313" key="5">
    <source>
        <dbReference type="Proteomes" id="UP000618240"/>
    </source>
</evidence>
<evidence type="ECO:0000313" key="4">
    <source>
        <dbReference type="EMBL" id="MCA6069389.1"/>
    </source>
</evidence>
<comment type="caution">
    <text evidence="4">The sequence shown here is derived from an EMBL/GenBank/DDBJ whole genome shotgun (WGS) entry which is preliminary data.</text>
</comment>
<dbReference type="Proteomes" id="UP000618240">
    <property type="component" value="Unassembled WGS sequence"/>
</dbReference>
<feature type="domain" description="Calcineurin-like phosphoesterase" evidence="2">
    <location>
        <begin position="2"/>
        <end position="241"/>
    </location>
</feature>
<feature type="coiled-coil region" evidence="1">
    <location>
        <begin position="784"/>
        <end position="811"/>
    </location>
</feature>
<dbReference type="SUPFAM" id="SSF52540">
    <property type="entry name" value="P-loop containing nucleoside triphosphate hydrolases"/>
    <property type="match status" value="1"/>
</dbReference>
<dbReference type="InterPro" id="IPR051158">
    <property type="entry name" value="Metallophosphoesterase_sf"/>
</dbReference>
<dbReference type="SUPFAM" id="SSF56300">
    <property type="entry name" value="Metallo-dependent phosphatases"/>
    <property type="match status" value="1"/>
</dbReference>
<evidence type="ECO:0000256" key="1">
    <source>
        <dbReference type="SAM" id="Coils"/>
    </source>
</evidence>
<dbReference type="PANTHER" id="PTHR31302">
    <property type="entry name" value="TRANSMEMBRANE PROTEIN WITH METALLOPHOSPHOESTERASE DOMAIN-RELATED"/>
    <property type="match status" value="1"/>
</dbReference>
<dbReference type="InterPro" id="IPR027417">
    <property type="entry name" value="P-loop_NTPase"/>
</dbReference>
<reference evidence="4 5" key="1">
    <citation type="submission" date="2021-09" db="EMBL/GenBank/DDBJ databases">
        <title>Genome sequencing and assembly of Chryseobacterium sp. RG1.</title>
        <authorList>
            <person name="Chhetri G."/>
        </authorList>
    </citation>
    <scope>NUCLEOTIDE SEQUENCE [LARGE SCALE GENOMIC DNA]</scope>
    <source>
        <strain evidence="4 5">RG1</strain>
    </source>
</reference>
<feature type="domain" description="STAND NTPase 4 small alpha/beta" evidence="3">
    <location>
        <begin position="641"/>
        <end position="697"/>
    </location>
</feature>
<protein>
    <submittedName>
        <fullName evidence="4">Metallophosphoesterase</fullName>
    </submittedName>
</protein>
<proteinExistence type="predicted"/>
<evidence type="ECO:0000259" key="2">
    <source>
        <dbReference type="Pfam" id="PF00149"/>
    </source>
</evidence>
<sequence length="1034" mass="121744">MIKFIHITDIHLASSPLDYKHERVLDALIKDLEFYLDNETILLFTGDFSDKFSISFNDFNNLIFKPILEKFPLLKNKIFFVPGNHDLNRKEISTTSIIIRNSLLTDENIRKNIYNDFTTGNPRDKIGLNEFEDFKNNFFADFNEKKNLSYFENNFIINLNNQSIGITCFNSSWLCFDNEDKGKLLLLENQIENSLNFINGCDIKIALMHHPLEFLHDSEQEKVQEKIQQEFDLVFLGHTHKQQITYNQSLLGNCYFSIGKSLNGLESDKNSYTNGYSIIELEPHKKIKVYLRKYNFAKNIFIDNSDYGFENGIFEIEINKDVNPIAQNELTVEESFNKYINDVGVNLTHKHKNQIKLDDIFIYPSLQEFNYKNDEKSQVISSIHLFNSINDDIITNHIILGDNSSGKTSLAKKLFGNILVNDNFYPILINGDEIKSTSPAEFLKLKERLLKEQYSCTKFPLNKKPFFIIDNFNESKLQMQYKKAFIDMIMRNDLDFVMFWDEFFTLNDVVDTLNERIRVFEILPFGTKNRFNLIKKWLDFDNDYILKEEEKVLRVYELEKLIDSIIGKNLVPSYPLFILTVLQTLELYPGENFEQSTQGHYYDVLIKSALGKKLTNNKEIEKYYTYLKELSYYIFSLNTDKLTEEQFIEFHNFFVQEFNLQRNGFVTMLDNLCETNILYKNADSYKFKYSYIYYYFLGKYFADNIDKSEIKSYIVELSENLYNSQNANIYLFLSHHSKSDFITETILKSAKGLFKEESILNFGTDVKEIDKLVTDKSQKLSLDLSKSHEDYKAEEIEKKEQKEEKELFDKKPEDTVDVIDYISEINKSFKTIEILGLILKNRYASLKTQPKETIAEEIYFLGLRTTSSVFKTLIDGEDFLVAEIINIIGEDKTISLHEKEDLAKKIIFNMYYMTAYSIIKRISTSVATKDLELTFNDIKKKHKTNNAIALIDISNRLEYSHKFPFNEVDLLKTQFKNNKFPYLIMRRLSFNYLRMFPMKETDQQKICEKLEIPIEIQRQIEMTSTTKKKSKITY</sequence>
<dbReference type="Pfam" id="PF24406">
    <property type="entry name" value="nSTAND_NTPase4"/>
    <property type="match status" value="1"/>
</dbReference>
<dbReference type="Pfam" id="PF00149">
    <property type="entry name" value="Metallophos"/>
    <property type="match status" value="1"/>
</dbReference>
<organism evidence="4 5">
    <name type="scientific">Chryseobacterium tagetis</name>
    <dbReference type="NCBI Taxonomy" id="2801334"/>
    <lineage>
        <taxon>Bacteria</taxon>
        <taxon>Pseudomonadati</taxon>
        <taxon>Bacteroidota</taxon>
        <taxon>Flavobacteriia</taxon>
        <taxon>Flavobacteriales</taxon>
        <taxon>Weeksellaceae</taxon>
        <taxon>Chryseobacterium group</taxon>
        <taxon>Chryseobacterium</taxon>
    </lineage>
</organism>
<evidence type="ECO:0000259" key="3">
    <source>
        <dbReference type="Pfam" id="PF24406"/>
    </source>
</evidence>
<accession>A0ABS8A5X9</accession>
<keyword evidence="1" id="KW-0175">Coiled coil</keyword>
<gene>
    <name evidence="4" type="ORF">JI747_019655</name>
</gene>
<dbReference type="InterPro" id="IPR004843">
    <property type="entry name" value="Calcineurin-like_PHP"/>
</dbReference>
<keyword evidence="5" id="KW-1185">Reference proteome</keyword>
<name>A0ABS8A5X9_9FLAO</name>
<dbReference type="RefSeq" id="WP_225690564.1">
    <property type="nucleotide sequence ID" value="NZ_JAERSE020000006.1"/>
</dbReference>
<dbReference type="PANTHER" id="PTHR31302:SF0">
    <property type="entry name" value="TRANSMEMBRANE PROTEIN WITH METALLOPHOSPHOESTERASE DOMAIN"/>
    <property type="match status" value="1"/>
</dbReference>